<accession>A0A9K3D6F4</accession>
<organism evidence="2 3">
    <name type="scientific">Kipferlia bialata</name>
    <dbReference type="NCBI Taxonomy" id="797122"/>
    <lineage>
        <taxon>Eukaryota</taxon>
        <taxon>Metamonada</taxon>
        <taxon>Carpediemonas-like organisms</taxon>
        <taxon>Kipferlia</taxon>
    </lineage>
</organism>
<keyword evidence="3" id="KW-1185">Reference proteome</keyword>
<evidence type="ECO:0000313" key="2">
    <source>
        <dbReference type="EMBL" id="GIQ90024.1"/>
    </source>
</evidence>
<evidence type="ECO:0000256" key="1">
    <source>
        <dbReference type="SAM" id="MobiDB-lite"/>
    </source>
</evidence>
<protein>
    <submittedName>
        <fullName evidence="2">Uncharacterized protein</fullName>
    </submittedName>
</protein>
<evidence type="ECO:0000313" key="3">
    <source>
        <dbReference type="Proteomes" id="UP000265618"/>
    </source>
</evidence>
<name>A0A9K3D6F4_9EUKA</name>
<sequence>VKNVLVRAQPASVRRHIEETKGTPLNFELVAEDALYRRPSVLRLSQRGRICPAPQAGEETLSPAEELVTILAQPDTDAATDTDGERERETRDGEAAGLSKVSGLISQVSSSLPSGSIVPISNPMPQTDDDPPAPTASITATDGDILPSVKEVQVSSQPSPLPTHCASIALHQENGWDTYTGAVLDNNHAMTRAGTCLADERAGIERERYALQERERALEQKESALLLFKHRARSNFPSVTDRERYFAVHGLSDATAVHEGVLGAPALPAAGADSSQVLRDQNLQLHSEVLSLRAARQSAKASCEGYTCQAASVIRTQAAEAASAMREAHAAE</sequence>
<feature type="non-terminal residue" evidence="2">
    <location>
        <position position="1"/>
    </location>
</feature>
<feature type="compositionally biased region" description="Polar residues" evidence="1">
    <location>
        <begin position="104"/>
        <end position="114"/>
    </location>
</feature>
<feature type="non-terminal residue" evidence="2">
    <location>
        <position position="332"/>
    </location>
</feature>
<feature type="compositionally biased region" description="Basic and acidic residues" evidence="1">
    <location>
        <begin position="83"/>
        <end position="94"/>
    </location>
</feature>
<reference evidence="2 3" key="1">
    <citation type="journal article" date="2018" name="PLoS ONE">
        <title>The draft genome of Kipferlia bialata reveals reductive genome evolution in fornicate parasites.</title>
        <authorList>
            <person name="Tanifuji G."/>
            <person name="Takabayashi S."/>
            <person name="Kume K."/>
            <person name="Takagi M."/>
            <person name="Nakayama T."/>
            <person name="Kamikawa R."/>
            <person name="Inagaki Y."/>
            <person name="Hashimoto T."/>
        </authorList>
    </citation>
    <scope>NUCLEOTIDE SEQUENCE [LARGE SCALE GENOMIC DNA]</scope>
    <source>
        <strain evidence="2">NY0173</strain>
    </source>
</reference>
<feature type="region of interest" description="Disordered" evidence="1">
    <location>
        <begin position="73"/>
        <end position="144"/>
    </location>
</feature>
<proteinExistence type="predicted"/>
<gene>
    <name evidence="2" type="ORF">KIPB_012665</name>
</gene>
<dbReference type="AlphaFoldDB" id="A0A9K3D6F4"/>
<dbReference type="EMBL" id="BDIP01005684">
    <property type="protein sequence ID" value="GIQ90024.1"/>
    <property type="molecule type" value="Genomic_DNA"/>
</dbReference>
<dbReference type="Proteomes" id="UP000265618">
    <property type="component" value="Unassembled WGS sequence"/>
</dbReference>
<comment type="caution">
    <text evidence="2">The sequence shown here is derived from an EMBL/GenBank/DDBJ whole genome shotgun (WGS) entry which is preliminary data.</text>
</comment>